<dbReference type="SFLD" id="SFLDS00019">
    <property type="entry name" value="Glutathione_Transferase_(cytos"/>
    <property type="match status" value="1"/>
</dbReference>
<reference evidence="4" key="1">
    <citation type="submission" date="2020-12" db="EMBL/GenBank/DDBJ databases">
        <title>Bacterial taxonomy.</title>
        <authorList>
            <person name="Pan X."/>
        </authorList>
    </citation>
    <scope>NUCLEOTIDE SEQUENCE</scope>
    <source>
        <strain evidence="4">KCTC 52957</strain>
    </source>
</reference>
<dbReference type="Gene3D" id="3.40.30.10">
    <property type="entry name" value="Glutaredoxin"/>
    <property type="match status" value="1"/>
</dbReference>
<dbReference type="InterPro" id="IPR040079">
    <property type="entry name" value="Glutathione_S-Trfase"/>
</dbReference>
<dbReference type="SFLD" id="SFLDG00358">
    <property type="entry name" value="Main_(cytGST)"/>
    <property type="match status" value="1"/>
</dbReference>
<dbReference type="EMBL" id="JAEKPD010000009">
    <property type="protein sequence ID" value="MBJ3763269.1"/>
    <property type="molecule type" value="Genomic_DNA"/>
</dbReference>
<evidence type="ECO:0000313" key="5">
    <source>
        <dbReference type="Proteomes" id="UP000642488"/>
    </source>
</evidence>
<dbReference type="InterPro" id="IPR036249">
    <property type="entry name" value="Thioredoxin-like_sf"/>
</dbReference>
<evidence type="ECO:0000256" key="1">
    <source>
        <dbReference type="RuleBase" id="RU003494"/>
    </source>
</evidence>
<dbReference type="Pfam" id="PF00043">
    <property type="entry name" value="GST_C"/>
    <property type="match status" value="1"/>
</dbReference>
<dbReference type="PANTHER" id="PTHR44051">
    <property type="entry name" value="GLUTATHIONE S-TRANSFERASE-RELATED"/>
    <property type="match status" value="1"/>
</dbReference>
<evidence type="ECO:0000313" key="4">
    <source>
        <dbReference type="EMBL" id="MBJ3763269.1"/>
    </source>
</evidence>
<organism evidence="4 5">
    <name type="scientific">Palleronia pontilimi</name>
    <dbReference type="NCBI Taxonomy" id="1964209"/>
    <lineage>
        <taxon>Bacteria</taxon>
        <taxon>Pseudomonadati</taxon>
        <taxon>Pseudomonadota</taxon>
        <taxon>Alphaproteobacteria</taxon>
        <taxon>Rhodobacterales</taxon>
        <taxon>Roseobacteraceae</taxon>
        <taxon>Palleronia</taxon>
    </lineage>
</organism>
<protein>
    <submittedName>
        <fullName evidence="4">Glutathione S-transferase family protein</fullName>
    </submittedName>
</protein>
<dbReference type="Proteomes" id="UP000642488">
    <property type="component" value="Unassembled WGS sequence"/>
</dbReference>
<comment type="caution">
    <text evidence="4">The sequence shown here is derived from an EMBL/GenBank/DDBJ whole genome shotgun (WGS) entry which is preliminary data.</text>
</comment>
<dbReference type="PANTHER" id="PTHR44051:SF8">
    <property type="entry name" value="GLUTATHIONE S-TRANSFERASE GSTA"/>
    <property type="match status" value="1"/>
</dbReference>
<dbReference type="InterPro" id="IPR004045">
    <property type="entry name" value="Glutathione_S-Trfase_N"/>
</dbReference>
<dbReference type="InterPro" id="IPR036282">
    <property type="entry name" value="Glutathione-S-Trfase_C_sf"/>
</dbReference>
<evidence type="ECO:0000259" key="3">
    <source>
        <dbReference type="PROSITE" id="PS50405"/>
    </source>
</evidence>
<keyword evidence="5" id="KW-1185">Reference proteome</keyword>
<dbReference type="Gene3D" id="1.20.1050.10">
    <property type="match status" value="1"/>
</dbReference>
<dbReference type="SUPFAM" id="SSF47616">
    <property type="entry name" value="GST C-terminal domain-like"/>
    <property type="match status" value="1"/>
</dbReference>
<dbReference type="PROSITE" id="PS50405">
    <property type="entry name" value="GST_CTER"/>
    <property type="match status" value="1"/>
</dbReference>
<feature type="domain" description="GST N-terminal" evidence="2">
    <location>
        <begin position="7"/>
        <end position="88"/>
    </location>
</feature>
<proteinExistence type="inferred from homology"/>
<dbReference type="SUPFAM" id="SSF52833">
    <property type="entry name" value="Thioredoxin-like"/>
    <property type="match status" value="1"/>
</dbReference>
<accession>A0A934IA17</accession>
<evidence type="ECO:0000259" key="2">
    <source>
        <dbReference type="PROSITE" id="PS50404"/>
    </source>
</evidence>
<feature type="domain" description="GST C-terminal" evidence="3">
    <location>
        <begin position="93"/>
        <end position="215"/>
    </location>
</feature>
<dbReference type="Pfam" id="PF02798">
    <property type="entry name" value="GST_N"/>
    <property type="match status" value="1"/>
</dbReference>
<dbReference type="AlphaFoldDB" id="A0A934IA17"/>
<sequence length="215" mass="24078">MKESPMADTTLYGFDGSTYVRTAKTILNRKGVDYDQVQVNVLEGETHQDEHLKRHPFGKVPVLDIDGHRILETTAIVFYVEQSRGGPSAIPESAWDRARMNEVMSIVGSYGYDALVGTAFYHIMPEFIGNPSEEQHHKTLDEAKKVLTLIDEIRAGDDWLAGGSVSLADYYLGPILFYTNMTPHKDELLDIGGLRAWWERLSADPDFAKTEPAMG</sequence>
<comment type="similarity">
    <text evidence="1">Belongs to the GST superfamily.</text>
</comment>
<gene>
    <name evidence="4" type="ORF">ILP92_10975</name>
</gene>
<name>A0A934IA17_9RHOB</name>
<dbReference type="PROSITE" id="PS50404">
    <property type="entry name" value="GST_NTER"/>
    <property type="match status" value="1"/>
</dbReference>
<dbReference type="InterPro" id="IPR010987">
    <property type="entry name" value="Glutathione-S-Trfase_C-like"/>
</dbReference>
<dbReference type="InterPro" id="IPR004046">
    <property type="entry name" value="GST_C"/>
</dbReference>
<dbReference type="CDD" id="cd00299">
    <property type="entry name" value="GST_C_family"/>
    <property type="match status" value="1"/>
</dbReference>